<dbReference type="AlphaFoldDB" id="A0AA42WTR8"/>
<dbReference type="Proteomes" id="UP001162318">
    <property type="component" value="Unassembled WGS sequence"/>
</dbReference>
<gene>
    <name evidence="2" type="ORF">N5J77_04920</name>
</gene>
<dbReference type="EMBL" id="JAOCKX010000004">
    <property type="protein sequence ID" value="MDH2130458.1"/>
    <property type="molecule type" value="Genomic_DNA"/>
</dbReference>
<feature type="signal peptide" evidence="1">
    <location>
        <begin position="1"/>
        <end position="20"/>
    </location>
</feature>
<proteinExistence type="predicted"/>
<feature type="non-terminal residue" evidence="2">
    <location>
        <position position="134"/>
    </location>
</feature>
<keyword evidence="1" id="KW-0732">Signal</keyword>
<sequence length="134" mass="15033">MRTFLAIATLLLLPACDAWPTIVDNNASRPISVQYLHQDYDYWSAPFPIRAGRAMPFAQAHWIQEIKGIKIKDGRLNYSWSKVEIDRLALACPSSEIARRVSFAGNCYLIYLGDGRLKAMTALPDGIKYEGIGN</sequence>
<evidence type="ECO:0000256" key="1">
    <source>
        <dbReference type="SAM" id="SignalP"/>
    </source>
</evidence>
<evidence type="ECO:0000313" key="2">
    <source>
        <dbReference type="EMBL" id="MDH2130458.1"/>
    </source>
</evidence>
<comment type="caution">
    <text evidence="2">The sequence shown here is derived from an EMBL/GenBank/DDBJ whole genome shotgun (WGS) entry which is preliminary data.</text>
</comment>
<name>A0AA42WTR8_SPHYA</name>
<accession>A0AA42WTR8</accession>
<evidence type="ECO:0000313" key="3">
    <source>
        <dbReference type="Proteomes" id="UP001162318"/>
    </source>
</evidence>
<feature type="chain" id="PRO_5041431756" description="Lipoprotein" evidence="1">
    <location>
        <begin position="21"/>
        <end position="134"/>
    </location>
</feature>
<evidence type="ECO:0008006" key="4">
    <source>
        <dbReference type="Google" id="ProtNLM"/>
    </source>
</evidence>
<organism evidence="2 3">
    <name type="scientific">Sphingobium yanoikuyae</name>
    <name type="common">Sphingomonas yanoikuyae</name>
    <dbReference type="NCBI Taxonomy" id="13690"/>
    <lineage>
        <taxon>Bacteria</taxon>
        <taxon>Pseudomonadati</taxon>
        <taxon>Pseudomonadota</taxon>
        <taxon>Alphaproteobacteria</taxon>
        <taxon>Sphingomonadales</taxon>
        <taxon>Sphingomonadaceae</taxon>
        <taxon>Sphingobium</taxon>
    </lineage>
</organism>
<protein>
    <recommendedName>
        <fullName evidence="4">Lipoprotein</fullName>
    </recommendedName>
</protein>
<dbReference type="RefSeq" id="WP_279776149.1">
    <property type="nucleotide sequence ID" value="NZ_JAOCKX010000004.1"/>
</dbReference>
<reference evidence="2" key="1">
    <citation type="submission" date="2022-09" db="EMBL/GenBank/DDBJ databases">
        <title>Intensive care unit water sources are persistently colonized with multi-drug resistant bacteria and are the site of extensive horizontal gene transfer of antibiotic resistance genes.</title>
        <authorList>
            <person name="Diorio-Toth L."/>
        </authorList>
    </citation>
    <scope>NUCLEOTIDE SEQUENCE</scope>
    <source>
        <strain evidence="2">GD03659</strain>
    </source>
</reference>